<name>A0AAV1B403_VICFA</name>
<dbReference type="EMBL" id="OX451741">
    <property type="protein sequence ID" value="CAI8616943.1"/>
    <property type="molecule type" value="Genomic_DNA"/>
</dbReference>
<organism evidence="1 2">
    <name type="scientific">Vicia faba</name>
    <name type="common">Broad bean</name>
    <name type="synonym">Faba vulgaris</name>
    <dbReference type="NCBI Taxonomy" id="3906"/>
    <lineage>
        <taxon>Eukaryota</taxon>
        <taxon>Viridiplantae</taxon>
        <taxon>Streptophyta</taxon>
        <taxon>Embryophyta</taxon>
        <taxon>Tracheophyta</taxon>
        <taxon>Spermatophyta</taxon>
        <taxon>Magnoliopsida</taxon>
        <taxon>eudicotyledons</taxon>
        <taxon>Gunneridae</taxon>
        <taxon>Pentapetalae</taxon>
        <taxon>rosids</taxon>
        <taxon>fabids</taxon>
        <taxon>Fabales</taxon>
        <taxon>Fabaceae</taxon>
        <taxon>Papilionoideae</taxon>
        <taxon>50 kb inversion clade</taxon>
        <taxon>NPAAA clade</taxon>
        <taxon>Hologalegina</taxon>
        <taxon>IRL clade</taxon>
        <taxon>Fabeae</taxon>
        <taxon>Vicia</taxon>
    </lineage>
</organism>
<gene>
    <name evidence="1" type="ORF">VFH_VI052760</name>
</gene>
<evidence type="ECO:0000313" key="2">
    <source>
        <dbReference type="Proteomes" id="UP001157006"/>
    </source>
</evidence>
<proteinExistence type="predicted"/>
<reference evidence="1 2" key="1">
    <citation type="submission" date="2023-01" db="EMBL/GenBank/DDBJ databases">
        <authorList>
            <person name="Kreplak J."/>
        </authorList>
    </citation>
    <scope>NUCLEOTIDE SEQUENCE [LARGE SCALE GENOMIC DNA]</scope>
</reference>
<evidence type="ECO:0000313" key="1">
    <source>
        <dbReference type="EMBL" id="CAI8616943.1"/>
    </source>
</evidence>
<accession>A0AAV1B403</accession>
<dbReference type="Proteomes" id="UP001157006">
    <property type="component" value="Chromosome 6"/>
</dbReference>
<keyword evidence="2" id="KW-1185">Reference proteome</keyword>
<dbReference type="AlphaFoldDB" id="A0AAV1B403"/>
<sequence length="115" mass="12931">MFSFYTFLMEEKGRTLGGFLFWICYKTSHGSRLTGFQIWTVNIKVVDVISCCNNNVVGVNKPLQGLNSRTILKDDGVIILIRFESLNGSLVSSGIDVTQQFVLYNILLNNSTNDK</sequence>
<protein>
    <submittedName>
        <fullName evidence="1">Uncharacterized protein</fullName>
    </submittedName>
</protein>